<gene>
    <name evidence="2" type="ORF">DY367_02885</name>
</gene>
<feature type="transmembrane region" description="Helical" evidence="1">
    <location>
        <begin position="195"/>
        <end position="215"/>
    </location>
</feature>
<dbReference type="EMBL" id="QVXO01000003">
    <property type="protein sequence ID" value="RPJ93289.1"/>
    <property type="molecule type" value="Genomic_DNA"/>
</dbReference>
<dbReference type="AlphaFoldDB" id="A0A424WJD5"/>
<sequence length="442" mass="48109">MGPKQPEPGRVIVISAGGKSLVSGLYWQTLSQPQKVMKEAREIGKRDGMDIVAIRRLPTIIQAGFVRKQAGVQKGMFSLASIVADLLLRKEGQSTLDPLIAAFAVGDGRFAIVAFKDGGVVPDSDVVFDTLAQAQDAVRALYALLSSKGKEVTVYAPSELDFGGDASVTLEVLSRAATRDHKLKPLRFGLSRREWLLLALSVAAIIALTIVYMVWRQHEREREERLERLRQAELERVRKDSGQDVRPAALVHPWTTTPPVPAMISHCIAAARSTPLDVAAWELRAQNCTPSSYEAAYARRPGATVMEFRAAAAAVFPPGYAVSIQADADQATVRVMSKAPAGGDDEMLEIGHRVDSLVSHLQKQLIPIKVAPKAPPTHSTPNEQVGEPAPDWSTATFEIVSDWPAASVFAGFDTRGVRLLEQSTSLKERKLSYTLKGEIYGK</sequence>
<name>A0A424WJD5_ALCXX</name>
<dbReference type="OrthoDB" id="6451163at2"/>
<accession>A0A424WJD5</accession>
<evidence type="ECO:0000313" key="3">
    <source>
        <dbReference type="Proteomes" id="UP000285324"/>
    </source>
</evidence>
<proteinExistence type="predicted"/>
<keyword evidence="1" id="KW-0812">Transmembrane</keyword>
<protein>
    <submittedName>
        <fullName evidence="2">Pilus assembly protein PilO</fullName>
    </submittedName>
</protein>
<evidence type="ECO:0000256" key="1">
    <source>
        <dbReference type="SAM" id="Phobius"/>
    </source>
</evidence>
<comment type="caution">
    <text evidence="2">The sequence shown here is derived from an EMBL/GenBank/DDBJ whole genome shotgun (WGS) entry which is preliminary data.</text>
</comment>
<keyword evidence="1" id="KW-0472">Membrane</keyword>
<dbReference type="Proteomes" id="UP000285324">
    <property type="component" value="Unassembled WGS sequence"/>
</dbReference>
<dbReference type="Pfam" id="PF06864">
    <property type="entry name" value="PAP_PilO"/>
    <property type="match status" value="1"/>
</dbReference>
<evidence type="ECO:0000313" key="2">
    <source>
        <dbReference type="EMBL" id="RPJ93289.1"/>
    </source>
</evidence>
<reference evidence="2 3" key="1">
    <citation type="submission" date="2018-08" db="EMBL/GenBank/DDBJ databases">
        <title>Achromobacter xylosoxidans Genome sequencing and assembly.</title>
        <authorList>
            <person name="Wang R."/>
            <person name="Rensing C."/>
            <person name="Li Y."/>
        </authorList>
    </citation>
    <scope>NUCLEOTIDE SEQUENCE [LARGE SCALE GENOMIC DNA]</scope>
    <source>
        <strain evidence="2 3">GD003A</strain>
    </source>
</reference>
<organism evidence="2 3">
    <name type="scientific">Alcaligenes xylosoxydans xylosoxydans</name>
    <name type="common">Achromobacter xylosoxidans</name>
    <dbReference type="NCBI Taxonomy" id="85698"/>
    <lineage>
        <taxon>Bacteria</taxon>
        <taxon>Pseudomonadati</taxon>
        <taxon>Pseudomonadota</taxon>
        <taxon>Betaproteobacteria</taxon>
        <taxon>Burkholderiales</taxon>
        <taxon>Alcaligenaceae</taxon>
        <taxon>Achromobacter</taxon>
    </lineage>
</organism>
<dbReference type="InterPro" id="IPR009663">
    <property type="entry name" value="PAP_PilO"/>
</dbReference>
<dbReference type="RefSeq" id="WP_118931615.1">
    <property type="nucleotide sequence ID" value="NZ_CP061008.1"/>
</dbReference>
<keyword evidence="1" id="KW-1133">Transmembrane helix</keyword>